<organism evidence="1 2">
    <name type="scientific">Paenibacillus uliginis N3/975</name>
    <dbReference type="NCBI Taxonomy" id="1313296"/>
    <lineage>
        <taxon>Bacteria</taxon>
        <taxon>Bacillati</taxon>
        <taxon>Bacillota</taxon>
        <taxon>Bacilli</taxon>
        <taxon>Bacillales</taxon>
        <taxon>Paenibacillaceae</taxon>
        <taxon>Paenibacillus</taxon>
    </lineage>
</organism>
<protein>
    <submittedName>
        <fullName evidence="1">Uncharacterized protein</fullName>
    </submittedName>
</protein>
<evidence type="ECO:0000313" key="1">
    <source>
        <dbReference type="EMBL" id="SMF84809.1"/>
    </source>
</evidence>
<proteinExistence type="predicted"/>
<keyword evidence="2" id="KW-1185">Reference proteome</keyword>
<accession>A0A1X7HFT9</accession>
<reference evidence="1 2" key="1">
    <citation type="submission" date="2017-04" db="EMBL/GenBank/DDBJ databases">
        <authorList>
            <person name="Afonso C.L."/>
            <person name="Miller P.J."/>
            <person name="Scott M.A."/>
            <person name="Spackman E."/>
            <person name="Goraichik I."/>
            <person name="Dimitrov K.M."/>
            <person name="Suarez D.L."/>
            <person name="Swayne D.E."/>
        </authorList>
    </citation>
    <scope>NUCLEOTIDE SEQUENCE [LARGE SCALE GENOMIC DNA]</scope>
    <source>
        <strain evidence="1 2">N3/975</strain>
    </source>
</reference>
<name>A0A1X7HFT9_9BACL</name>
<dbReference type="AlphaFoldDB" id="A0A1X7HFT9"/>
<dbReference type="Proteomes" id="UP000192940">
    <property type="component" value="Chromosome I"/>
</dbReference>
<sequence>MGSPSMINSGVTLDSAVVVLVRCGHSALLSETGLKSGLQSHSRAQCLSFSGVLY</sequence>
<evidence type="ECO:0000313" key="2">
    <source>
        <dbReference type="Proteomes" id="UP000192940"/>
    </source>
</evidence>
<gene>
    <name evidence="1" type="ORF">SAMN05661091_2704</name>
</gene>
<dbReference type="EMBL" id="LT840184">
    <property type="protein sequence ID" value="SMF84809.1"/>
    <property type="molecule type" value="Genomic_DNA"/>
</dbReference>
<dbReference type="STRING" id="1313296.SAMN05661091_2704"/>